<dbReference type="AlphaFoldDB" id="A0A3Q3LKK9"/>
<feature type="domain" description="C2H2-type" evidence="12">
    <location>
        <begin position="522"/>
        <end position="549"/>
    </location>
</feature>
<dbReference type="Gene3D" id="3.30.160.60">
    <property type="entry name" value="Classic Zinc Finger"/>
    <property type="match status" value="6"/>
</dbReference>
<feature type="domain" description="C2H2-type" evidence="12">
    <location>
        <begin position="606"/>
        <end position="634"/>
    </location>
</feature>
<feature type="compositionally biased region" description="Basic and acidic residues" evidence="11">
    <location>
        <begin position="7"/>
        <end position="18"/>
    </location>
</feature>
<keyword evidence="9" id="KW-0539">Nucleus</keyword>
<dbReference type="Proteomes" id="UP000261640">
    <property type="component" value="Unplaced"/>
</dbReference>
<feature type="region of interest" description="Disordered" evidence="11">
    <location>
        <begin position="369"/>
        <end position="397"/>
    </location>
</feature>
<dbReference type="PANTHER" id="PTHR24390">
    <property type="entry name" value="ZINC FINGER PROTEIN"/>
    <property type="match status" value="1"/>
</dbReference>
<dbReference type="FunFam" id="3.30.160.60:FF:000145">
    <property type="entry name" value="Zinc finger protein 574"/>
    <property type="match status" value="1"/>
</dbReference>
<evidence type="ECO:0000313" key="13">
    <source>
        <dbReference type="Ensembl" id="ENSMAMP00000010451.2"/>
    </source>
</evidence>
<organism evidence="13 14">
    <name type="scientific">Mastacembelus armatus</name>
    <name type="common">zig-zag eel</name>
    <dbReference type="NCBI Taxonomy" id="205130"/>
    <lineage>
        <taxon>Eukaryota</taxon>
        <taxon>Metazoa</taxon>
        <taxon>Chordata</taxon>
        <taxon>Craniata</taxon>
        <taxon>Vertebrata</taxon>
        <taxon>Euteleostomi</taxon>
        <taxon>Actinopterygii</taxon>
        <taxon>Neopterygii</taxon>
        <taxon>Teleostei</taxon>
        <taxon>Neoteleostei</taxon>
        <taxon>Acanthomorphata</taxon>
        <taxon>Anabantaria</taxon>
        <taxon>Synbranchiformes</taxon>
        <taxon>Mastacembelidae</taxon>
        <taxon>Mastacembelus</taxon>
    </lineage>
</organism>
<dbReference type="GO" id="GO:0000978">
    <property type="term" value="F:RNA polymerase II cis-regulatory region sequence-specific DNA binding"/>
    <property type="evidence" value="ECO:0007669"/>
    <property type="project" value="TreeGrafter"/>
</dbReference>
<dbReference type="FunFam" id="3.30.160.60:FF:000218">
    <property type="entry name" value="Zinc finger protein 10"/>
    <property type="match status" value="1"/>
</dbReference>
<dbReference type="FunFam" id="3.30.160.60:FF:000690">
    <property type="entry name" value="Zinc finger protein 354C"/>
    <property type="match status" value="1"/>
</dbReference>
<feature type="region of interest" description="Disordered" evidence="11">
    <location>
        <begin position="281"/>
        <end position="325"/>
    </location>
</feature>
<accession>A0A3Q3LKK9</accession>
<keyword evidence="14" id="KW-1185">Reference proteome</keyword>
<dbReference type="PANTHER" id="PTHR24390:SF159">
    <property type="entry name" value="GROWTH FACTOR INDEPENDENT 1 TRANSCRIPTIONAL REPRESSOR"/>
    <property type="match status" value="1"/>
</dbReference>
<dbReference type="InParanoid" id="A0A3Q3LKK9"/>
<feature type="domain" description="C2H2-type" evidence="12">
    <location>
        <begin position="550"/>
        <end position="577"/>
    </location>
</feature>
<evidence type="ECO:0000256" key="11">
    <source>
        <dbReference type="SAM" id="MobiDB-lite"/>
    </source>
</evidence>
<evidence type="ECO:0000256" key="6">
    <source>
        <dbReference type="ARBA" id="ARBA00022833"/>
    </source>
</evidence>
<dbReference type="InterPro" id="IPR013087">
    <property type="entry name" value="Znf_C2H2_type"/>
</dbReference>
<dbReference type="Pfam" id="PF00096">
    <property type="entry name" value="zf-C2H2"/>
    <property type="match status" value="4"/>
</dbReference>
<proteinExistence type="predicted"/>
<comment type="subcellular location">
    <subcellularLocation>
        <location evidence="1">Nucleus</location>
    </subcellularLocation>
</comment>
<dbReference type="GO" id="GO:0008270">
    <property type="term" value="F:zinc ion binding"/>
    <property type="evidence" value="ECO:0007669"/>
    <property type="project" value="UniProtKB-KW"/>
</dbReference>
<evidence type="ECO:0000256" key="2">
    <source>
        <dbReference type="ARBA" id="ARBA00022499"/>
    </source>
</evidence>
<dbReference type="FunFam" id="3.30.160.60:FF:002343">
    <property type="entry name" value="Zinc finger protein 33A"/>
    <property type="match status" value="1"/>
</dbReference>
<keyword evidence="3" id="KW-0479">Metal-binding</keyword>
<dbReference type="PROSITE" id="PS00028">
    <property type="entry name" value="ZINC_FINGER_C2H2_1"/>
    <property type="match status" value="7"/>
</dbReference>
<dbReference type="GO" id="GO:0005634">
    <property type="term" value="C:nucleus"/>
    <property type="evidence" value="ECO:0007669"/>
    <property type="project" value="UniProtKB-SubCell"/>
</dbReference>
<dbReference type="PROSITE" id="PS50157">
    <property type="entry name" value="ZINC_FINGER_C2H2_2"/>
    <property type="match status" value="7"/>
</dbReference>
<keyword evidence="7" id="KW-0832">Ubl conjugation</keyword>
<feature type="domain" description="C2H2-type" evidence="12">
    <location>
        <begin position="493"/>
        <end position="521"/>
    </location>
</feature>
<evidence type="ECO:0000313" key="14">
    <source>
        <dbReference type="Proteomes" id="UP000261640"/>
    </source>
</evidence>
<dbReference type="Ensembl" id="ENSMAMT00000010717.2">
    <property type="protein sequence ID" value="ENSMAMP00000010451.2"/>
    <property type="gene ID" value="ENSMAMG00000007046.2"/>
</dbReference>
<protein>
    <recommendedName>
        <fullName evidence="12">C2H2-type domain-containing protein</fullName>
    </recommendedName>
</protein>
<evidence type="ECO:0000256" key="9">
    <source>
        <dbReference type="ARBA" id="ARBA00023242"/>
    </source>
</evidence>
<evidence type="ECO:0000259" key="12">
    <source>
        <dbReference type="PROSITE" id="PS50157"/>
    </source>
</evidence>
<feature type="region of interest" description="Disordered" evidence="11">
    <location>
        <begin position="177"/>
        <end position="267"/>
    </location>
</feature>
<dbReference type="GO" id="GO:0006357">
    <property type="term" value="P:regulation of transcription by RNA polymerase II"/>
    <property type="evidence" value="ECO:0007669"/>
    <property type="project" value="TreeGrafter"/>
</dbReference>
<feature type="compositionally biased region" description="Polar residues" evidence="11">
    <location>
        <begin position="20"/>
        <end position="31"/>
    </location>
</feature>
<name>A0A3Q3LKK9_9TELE</name>
<keyword evidence="4" id="KW-0677">Repeat</keyword>
<dbReference type="InterPro" id="IPR036236">
    <property type="entry name" value="Znf_C2H2_sf"/>
</dbReference>
<dbReference type="FunFam" id="3.30.160.60:FF:000624">
    <property type="entry name" value="zinc finger protein 697"/>
    <property type="match status" value="1"/>
</dbReference>
<evidence type="ECO:0000256" key="1">
    <source>
        <dbReference type="ARBA" id="ARBA00004123"/>
    </source>
</evidence>
<feature type="domain" description="C2H2-type" evidence="12">
    <location>
        <begin position="578"/>
        <end position="605"/>
    </location>
</feature>
<evidence type="ECO:0000256" key="4">
    <source>
        <dbReference type="ARBA" id="ARBA00022737"/>
    </source>
</evidence>
<dbReference type="GeneTree" id="ENSGT00940000162287"/>
<keyword evidence="5 10" id="KW-0863">Zinc-finger</keyword>
<feature type="domain" description="C2H2-type" evidence="12">
    <location>
        <begin position="437"/>
        <end position="464"/>
    </location>
</feature>
<dbReference type="SUPFAM" id="SSF57667">
    <property type="entry name" value="beta-beta-alpha zinc fingers"/>
    <property type="match status" value="4"/>
</dbReference>
<feature type="region of interest" description="Disordered" evidence="11">
    <location>
        <begin position="1"/>
        <end position="31"/>
    </location>
</feature>
<evidence type="ECO:0000256" key="3">
    <source>
        <dbReference type="ARBA" id="ARBA00022723"/>
    </source>
</evidence>
<evidence type="ECO:0000256" key="8">
    <source>
        <dbReference type="ARBA" id="ARBA00023125"/>
    </source>
</evidence>
<sequence length="634" mass="69831">MTVVSPQKRESPSHKLESPKQASSASETTNAPTETCLGLKTLVQEPPVSVLPVVQLAVNQKCSAVVKLTRLPFPMSTNESVLVSKFLSNGSLLSTDTCLSANTSMSEEPNVIQEKTSASSDTCISLKELPNSSYMQPSISSKQSATVFEKSAVAISTTKPSADEHALDLDWQVISSSNEPTAEEKQDGASPRKTKSTSMSPNRSRSSREAASSKRTKSTSYSPRGKNAASPKVSTNKSVPGSHRRSTLTKVSPSIKQNEKDSNSFNSRRHSIVVHSVSTKISKSEAGFPSARWPKLPTDSVSSKRAGESTPAKKPRLVQASTSPKKNVRVVEAKKLPKVVKVETVTKIRESVNQANGEAMKNIRTQAVWTPPRMPASKTSSAGGKSSSPLEAKKETRLPRSVVYPPSVFLHPIPVKAAPIVSPLQPLLVIGKHLLKNQCGACGRVLSSIAALESHVSLHTGNRPFSCSLCGKTFPDSKSFKRHDRVHRNGRIHVCKHCGKGFVYRFGLSKHLRMVHSRIRPFVCQICNKGFFTKRDVEAHIRIHTGEKPFHCNLCEKKFASRVKLNVHFRWHNGEKRHWCPYCGKGFLDFNNLKRHKYIHTGEKPYSCPYCSKHFSQSGHVKKHVMNVHKIESD</sequence>
<feature type="compositionally biased region" description="Low complexity" evidence="11">
    <location>
        <begin position="375"/>
        <end position="389"/>
    </location>
</feature>
<keyword evidence="8" id="KW-0238">DNA-binding</keyword>
<dbReference type="SMART" id="SM00355">
    <property type="entry name" value="ZnF_C2H2"/>
    <property type="match status" value="7"/>
</dbReference>
<feature type="domain" description="C2H2-type" evidence="12">
    <location>
        <begin position="465"/>
        <end position="492"/>
    </location>
</feature>
<evidence type="ECO:0000256" key="7">
    <source>
        <dbReference type="ARBA" id="ARBA00022843"/>
    </source>
</evidence>
<keyword evidence="2" id="KW-1017">Isopeptide bond</keyword>
<reference evidence="13" key="1">
    <citation type="submission" date="2025-08" db="UniProtKB">
        <authorList>
            <consortium name="Ensembl"/>
        </authorList>
    </citation>
    <scope>IDENTIFICATION</scope>
</reference>
<evidence type="ECO:0000256" key="10">
    <source>
        <dbReference type="PROSITE-ProRule" id="PRU00042"/>
    </source>
</evidence>
<reference evidence="13" key="2">
    <citation type="submission" date="2025-09" db="UniProtKB">
        <authorList>
            <consortium name="Ensembl"/>
        </authorList>
    </citation>
    <scope>IDENTIFICATION</scope>
</reference>
<evidence type="ECO:0000256" key="5">
    <source>
        <dbReference type="ARBA" id="ARBA00022771"/>
    </source>
</evidence>
<keyword evidence="6" id="KW-0862">Zinc</keyword>
<dbReference type="GO" id="GO:0003700">
    <property type="term" value="F:DNA-binding transcription factor activity"/>
    <property type="evidence" value="ECO:0007669"/>
    <property type="project" value="TreeGrafter"/>
</dbReference>